<accession>A0A8S1QYM9</accession>
<evidence type="ECO:0000313" key="1">
    <source>
        <dbReference type="EMBL" id="CAD8120708.1"/>
    </source>
</evidence>
<dbReference type="Proteomes" id="UP000692954">
    <property type="component" value="Unassembled WGS sequence"/>
</dbReference>
<proteinExistence type="predicted"/>
<reference evidence="1" key="1">
    <citation type="submission" date="2021-01" db="EMBL/GenBank/DDBJ databases">
        <authorList>
            <consortium name="Genoscope - CEA"/>
            <person name="William W."/>
        </authorList>
    </citation>
    <scope>NUCLEOTIDE SEQUENCE</scope>
</reference>
<sequence length="80" mass="9372">MGIFICQFNLNLLNYIDGESSSVNYIRIIDTYNIITPSFPNTQFICFIPSYVIIFLGKITIYANLINNQCCYYYQLEITF</sequence>
<gene>
    <name evidence="1" type="ORF">PSON_ATCC_30995.1.T1270167</name>
</gene>
<dbReference type="OrthoDB" id="10517528at2759"/>
<evidence type="ECO:0000313" key="2">
    <source>
        <dbReference type="Proteomes" id="UP000692954"/>
    </source>
</evidence>
<comment type="caution">
    <text evidence="1">The sequence shown here is derived from an EMBL/GenBank/DDBJ whole genome shotgun (WGS) entry which is preliminary data.</text>
</comment>
<organism evidence="1 2">
    <name type="scientific">Paramecium sonneborni</name>
    <dbReference type="NCBI Taxonomy" id="65129"/>
    <lineage>
        <taxon>Eukaryota</taxon>
        <taxon>Sar</taxon>
        <taxon>Alveolata</taxon>
        <taxon>Ciliophora</taxon>
        <taxon>Intramacronucleata</taxon>
        <taxon>Oligohymenophorea</taxon>
        <taxon>Peniculida</taxon>
        <taxon>Parameciidae</taxon>
        <taxon>Paramecium</taxon>
    </lineage>
</organism>
<protein>
    <submittedName>
        <fullName evidence="1">Uncharacterized protein</fullName>
    </submittedName>
</protein>
<dbReference type="EMBL" id="CAJJDN010000127">
    <property type="protein sequence ID" value="CAD8120708.1"/>
    <property type="molecule type" value="Genomic_DNA"/>
</dbReference>
<keyword evidence="2" id="KW-1185">Reference proteome</keyword>
<dbReference type="AlphaFoldDB" id="A0A8S1QYM9"/>
<name>A0A8S1QYM9_9CILI</name>